<accession>A0A841GQ74</accession>
<organism evidence="6 7">
    <name type="scientific">Tolumonas osonensis</name>
    <dbReference type="NCBI Taxonomy" id="675874"/>
    <lineage>
        <taxon>Bacteria</taxon>
        <taxon>Pseudomonadati</taxon>
        <taxon>Pseudomonadota</taxon>
        <taxon>Gammaproteobacteria</taxon>
        <taxon>Aeromonadales</taxon>
        <taxon>Aeromonadaceae</taxon>
        <taxon>Tolumonas</taxon>
    </lineage>
</organism>
<reference evidence="6 7" key="1">
    <citation type="submission" date="2020-08" db="EMBL/GenBank/DDBJ databases">
        <title>Genomic Encyclopedia of Type Strains, Phase IV (KMG-IV): sequencing the most valuable type-strain genomes for metagenomic binning, comparative biology and taxonomic classification.</title>
        <authorList>
            <person name="Goeker M."/>
        </authorList>
    </citation>
    <scope>NUCLEOTIDE SEQUENCE [LARGE SCALE GENOMIC DNA]</scope>
    <source>
        <strain evidence="6 7">DSM 22975</strain>
    </source>
</reference>
<dbReference type="SUPFAM" id="SSF46785">
    <property type="entry name" value="Winged helix' DNA-binding domain"/>
    <property type="match status" value="1"/>
</dbReference>
<dbReference type="EMBL" id="JACHGR010000005">
    <property type="protein sequence ID" value="MBB6055723.1"/>
    <property type="molecule type" value="Genomic_DNA"/>
</dbReference>
<dbReference type="Pfam" id="PF00126">
    <property type="entry name" value="HTH_1"/>
    <property type="match status" value="1"/>
</dbReference>
<keyword evidence="2" id="KW-0805">Transcription regulation</keyword>
<proteinExistence type="inferred from homology"/>
<dbReference type="Proteomes" id="UP000585721">
    <property type="component" value="Unassembled WGS sequence"/>
</dbReference>
<dbReference type="PANTHER" id="PTHR30126">
    <property type="entry name" value="HTH-TYPE TRANSCRIPTIONAL REGULATOR"/>
    <property type="match status" value="1"/>
</dbReference>
<evidence type="ECO:0000256" key="2">
    <source>
        <dbReference type="ARBA" id="ARBA00023015"/>
    </source>
</evidence>
<dbReference type="GO" id="GO:0003700">
    <property type="term" value="F:DNA-binding transcription factor activity"/>
    <property type="evidence" value="ECO:0007669"/>
    <property type="project" value="InterPro"/>
</dbReference>
<comment type="caution">
    <text evidence="6">The sequence shown here is derived from an EMBL/GenBank/DDBJ whole genome shotgun (WGS) entry which is preliminary data.</text>
</comment>
<dbReference type="InterPro" id="IPR036388">
    <property type="entry name" value="WH-like_DNA-bd_sf"/>
</dbReference>
<dbReference type="GO" id="GO:0000976">
    <property type="term" value="F:transcription cis-regulatory region binding"/>
    <property type="evidence" value="ECO:0007669"/>
    <property type="project" value="TreeGrafter"/>
</dbReference>
<keyword evidence="7" id="KW-1185">Reference proteome</keyword>
<comment type="similarity">
    <text evidence="1">Belongs to the LysR transcriptional regulatory family.</text>
</comment>
<evidence type="ECO:0000313" key="7">
    <source>
        <dbReference type="Proteomes" id="UP000585721"/>
    </source>
</evidence>
<gene>
    <name evidence="6" type="ORF">HNR75_001641</name>
</gene>
<evidence type="ECO:0000259" key="5">
    <source>
        <dbReference type="PROSITE" id="PS50931"/>
    </source>
</evidence>
<protein>
    <submittedName>
        <fullName evidence="6">DNA-binding transcriptional LysR family regulator</fullName>
    </submittedName>
</protein>
<dbReference type="PANTHER" id="PTHR30126:SF88">
    <property type="entry name" value="TRANSCRIPTIONAL REGULATOR-RELATED"/>
    <property type="match status" value="1"/>
</dbReference>
<dbReference type="Pfam" id="PF03466">
    <property type="entry name" value="LysR_substrate"/>
    <property type="match status" value="1"/>
</dbReference>
<dbReference type="InterPro" id="IPR000847">
    <property type="entry name" value="LysR_HTH_N"/>
</dbReference>
<dbReference type="InterPro" id="IPR036390">
    <property type="entry name" value="WH_DNA-bd_sf"/>
</dbReference>
<evidence type="ECO:0000313" key="6">
    <source>
        <dbReference type="EMBL" id="MBB6055723.1"/>
    </source>
</evidence>
<dbReference type="SUPFAM" id="SSF53850">
    <property type="entry name" value="Periplasmic binding protein-like II"/>
    <property type="match status" value="1"/>
</dbReference>
<dbReference type="RefSeq" id="WP_188026474.1">
    <property type="nucleotide sequence ID" value="NZ_JACHGR010000005.1"/>
</dbReference>
<sequence>MFRPKSTLEQWRIFQAVVEHGGYAQAAEKLNKSQSSLNHAVAKLQQTLGVALLEVRGRKAYLTDAGDMFLRRAKLLNQQMQELELLAHNIHQGWEAEIRLAIELVHPRRPLNRALQNYYPLSRGTHLQMFDSVLSGTLEYIHEQKADIVISGHVPKGFLAEPLAEVTLLPVCHIQHPLALEKGMLSPDELSQQLQIVIRDTAKNPKELTGWLKAEQRWTVTSFHEAIEVLLTGMGFAWLPQHLVEGFIQRQQLHRISLREGNERKFFTHLIVPAPDRLGPSANCLLECLRLSHPLTASYWLNNKKATAVELTPPTTMS</sequence>
<dbReference type="Gene3D" id="1.10.10.10">
    <property type="entry name" value="Winged helix-like DNA-binding domain superfamily/Winged helix DNA-binding domain"/>
    <property type="match status" value="1"/>
</dbReference>
<dbReference type="PROSITE" id="PS50931">
    <property type="entry name" value="HTH_LYSR"/>
    <property type="match status" value="1"/>
</dbReference>
<keyword evidence="4" id="KW-0804">Transcription</keyword>
<keyword evidence="3 6" id="KW-0238">DNA-binding</keyword>
<evidence type="ECO:0000256" key="4">
    <source>
        <dbReference type="ARBA" id="ARBA00023163"/>
    </source>
</evidence>
<evidence type="ECO:0000256" key="1">
    <source>
        <dbReference type="ARBA" id="ARBA00009437"/>
    </source>
</evidence>
<feature type="domain" description="HTH lysR-type" evidence="5">
    <location>
        <begin position="7"/>
        <end position="63"/>
    </location>
</feature>
<dbReference type="InterPro" id="IPR005119">
    <property type="entry name" value="LysR_subst-bd"/>
</dbReference>
<name>A0A841GQ74_9GAMM</name>
<dbReference type="AlphaFoldDB" id="A0A841GQ74"/>
<dbReference type="Gene3D" id="3.40.190.290">
    <property type="match status" value="1"/>
</dbReference>
<evidence type="ECO:0000256" key="3">
    <source>
        <dbReference type="ARBA" id="ARBA00023125"/>
    </source>
</evidence>